<dbReference type="EMBL" id="JACHHO010000005">
    <property type="protein sequence ID" value="MBB5205804.1"/>
    <property type="molecule type" value="Genomic_DNA"/>
</dbReference>
<evidence type="ECO:0000313" key="16">
    <source>
        <dbReference type="Proteomes" id="UP000554837"/>
    </source>
</evidence>
<dbReference type="Proteomes" id="UP000554837">
    <property type="component" value="Unassembled WGS sequence"/>
</dbReference>
<keyword evidence="7" id="KW-0479">Metal-binding</keyword>
<sequence>MQTPSTRYTRPAVLLHWLMALGLIAALVAGTYIAGLPMGLQRLKMINWHKWLGVSLLALALLRLVWRAGHRPPADLPMPRWQALSAHAVHGLLYALMLLVPLLGWAYSNAAGFPVVWFGVLPLPDFVGKNPELAELLKPAHRLAAWSLAALILAHVAAALKHHFLDRDGLLSRMTLKG</sequence>
<keyword evidence="11 13" id="KW-0472">Membrane</keyword>
<keyword evidence="5" id="KW-0349">Heme</keyword>
<dbReference type="PANTHER" id="PTHR30529">
    <property type="entry name" value="CYTOCHROME B561"/>
    <property type="match status" value="1"/>
</dbReference>
<evidence type="ECO:0000256" key="5">
    <source>
        <dbReference type="ARBA" id="ARBA00022617"/>
    </source>
</evidence>
<dbReference type="GO" id="GO:0022904">
    <property type="term" value="P:respiratory electron transport chain"/>
    <property type="evidence" value="ECO:0007669"/>
    <property type="project" value="InterPro"/>
</dbReference>
<gene>
    <name evidence="15" type="ORF">HNQ51_003131</name>
</gene>
<dbReference type="GO" id="GO:0020037">
    <property type="term" value="F:heme binding"/>
    <property type="evidence" value="ECO:0007669"/>
    <property type="project" value="TreeGrafter"/>
</dbReference>
<comment type="subcellular location">
    <subcellularLocation>
        <location evidence="2">Cell membrane</location>
        <topology evidence="2">Multi-pass membrane protein</topology>
    </subcellularLocation>
</comment>
<evidence type="ECO:0000256" key="13">
    <source>
        <dbReference type="SAM" id="Phobius"/>
    </source>
</evidence>
<name>A0A840SAJ0_9BURK</name>
<evidence type="ECO:0000256" key="11">
    <source>
        <dbReference type="ARBA" id="ARBA00023136"/>
    </source>
</evidence>
<dbReference type="Pfam" id="PF01292">
    <property type="entry name" value="Ni_hydr_CYTB"/>
    <property type="match status" value="1"/>
</dbReference>
<evidence type="ECO:0000256" key="12">
    <source>
        <dbReference type="ARBA" id="ARBA00037975"/>
    </source>
</evidence>
<keyword evidence="16" id="KW-1185">Reference proteome</keyword>
<dbReference type="GO" id="GO:0005886">
    <property type="term" value="C:plasma membrane"/>
    <property type="evidence" value="ECO:0007669"/>
    <property type="project" value="UniProtKB-SubCell"/>
</dbReference>
<keyword evidence="6 13" id="KW-0812">Transmembrane</keyword>
<dbReference type="SUPFAM" id="SSF81342">
    <property type="entry name" value="Transmembrane di-heme cytochromes"/>
    <property type="match status" value="1"/>
</dbReference>
<dbReference type="InterPro" id="IPR016174">
    <property type="entry name" value="Di-haem_cyt_TM"/>
</dbReference>
<dbReference type="GO" id="GO:0046872">
    <property type="term" value="F:metal ion binding"/>
    <property type="evidence" value="ECO:0007669"/>
    <property type="project" value="UniProtKB-KW"/>
</dbReference>
<evidence type="ECO:0000256" key="3">
    <source>
        <dbReference type="ARBA" id="ARBA00022448"/>
    </source>
</evidence>
<proteinExistence type="inferred from homology"/>
<feature type="transmembrane region" description="Helical" evidence="13">
    <location>
        <begin position="12"/>
        <end position="36"/>
    </location>
</feature>
<comment type="similarity">
    <text evidence="12">Belongs to the cytochrome b561 family.</text>
</comment>
<evidence type="ECO:0000256" key="10">
    <source>
        <dbReference type="ARBA" id="ARBA00023004"/>
    </source>
</evidence>
<comment type="cofactor">
    <cofactor evidence="1">
        <name>heme b</name>
        <dbReference type="ChEBI" id="CHEBI:60344"/>
    </cofactor>
</comment>
<evidence type="ECO:0000256" key="1">
    <source>
        <dbReference type="ARBA" id="ARBA00001970"/>
    </source>
</evidence>
<dbReference type="PANTHER" id="PTHR30529:SF1">
    <property type="entry name" value="CYTOCHROME B561 HOMOLOG 2"/>
    <property type="match status" value="1"/>
</dbReference>
<evidence type="ECO:0000259" key="14">
    <source>
        <dbReference type="Pfam" id="PF01292"/>
    </source>
</evidence>
<dbReference type="RefSeq" id="WP_138855316.1">
    <property type="nucleotide sequence ID" value="NZ_CP040709.1"/>
</dbReference>
<evidence type="ECO:0000313" key="15">
    <source>
        <dbReference type="EMBL" id="MBB5205804.1"/>
    </source>
</evidence>
<keyword evidence="8" id="KW-0249">Electron transport</keyword>
<organism evidence="15 16">
    <name type="scientific">Inhella inkyongensis</name>
    <dbReference type="NCBI Taxonomy" id="392593"/>
    <lineage>
        <taxon>Bacteria</taxon>
        <taxon>Pseudomonadati</taxon>
        <taxon>Pseudomonadota</taxon>
        <taxon>Betaproteobacteria</taxon>
        <taxon>Burkholderiales</taxon>
        <taxon>Sphaerotilaceae</taxon>
        <taxon>Inhella</taxon>
    </lineage>
</organism>
<dbReference type="OrthoDB" id="8536275at2"/>
<evidence type="ECO:0000256" key="7">
    <source>
        <dbReference type="ARBA" id="ARBA00022723"/>
    </source>
</evidence>
<dbReference type="InterPro" id="IPR052168">
    <property type="entry name" value="Cytochrome_b561_oxidase"/>
</dbReference>
<feature type="transmembrane region" description="Helical" evidence="13">
    <location>
        <begin position="143"/>
        <end position="164"/>
    </location>
</feature>
<dbReference type="GO" id="GO:0009055">
    <property type="term" value="F:electron transfer activity"/>
    <property type="evidence" value="ECO:0007669"/>
    <property type="project" value="InterPro"/>
</dbReference>
<feature type="domain" description="Cytochrome b561 bacterial/Ni-hydrogenase" evidence="14">
    <location>
        <begin position="7"/>
        <end position="175"/>
    </location>
</feature>
<dbReference type="Gene3D" id="1.20.950.20">
    <property type="entry name" value="Transmembrane di-heme cytochromes, Chain C"/>
    <property type="match status" value="1"/>
</dbReference>
<accession>A0A840SAJ0</accession>
<evidence type="ECO:0000256" key="8">
    <source>
        <dbReference type="ARBA" id="ARBA00022982"/>
    </source>
</evidence>
<evidence type="ECO:0000256" key="4">
    <source>
        <dbReference type="ARBA" id="ARBA00022475"/>
    </source>
</evidence>
<dbReference type="AlphaFoldDB" id="A0A840SAJ0"/>
<evidence type="ECO:0000256" key="6">
    <source>
        <dbReference type="ARBA" id="ARBA00022692"/>
    </source>
</evidence>
<comment type="caution">
    <text evidence="15">The sequence shown here is derived from an EMBL/GenBank/DDBJ whole genome shotgun (WGS) entry which is preliminary data.</text>
</comment>
<reference evidence="15 16" key="1">
    <citation type="submission" date="2020-08" db="EMBL/GenBank/DDBJ databases">
        <title>Genomic Encyclopedia of Type Strains, Phase IV (KMG-IV): sequencing the most valuable type-strain genomes for metagenomic binning, comparative biology and taxonomic classification.</title>
        <authorList>
            <person name="Goeker M."/>
        </authorList>
    </citation>
    <scope>NUCLEOTIDE SEQUENCE [LARGE SCALE GENOMIC DNA]</scope>
    <source>
        <strain evidence="15 16">DSM 23958</strain>
    </source>
</reference>
<feature type="transmembrane region" description="Helical" evidence="13">
    <location>
        <begin position="87"/>
        <end position="107"/>
    </location>
</feature>
<keyword evidence="3" id="KW-0813">Transport</keyword>
<evidence type="ECO:0000256" key="9">
    <source>
        <dbReference type="ARBA" id="ARBA00022989"/>
    </source>
</evidence>
<keyword evidence="10" id="KW-0408">Iron</keyword>
<feature type="transmembrane region" description="Helical" evidence="13">
    <location>
        <begin position="48"/>
        <end position="66"/>
    </location>
</feature>
<keyword evidence="4" id="KW-1003">Cell membrane</keyword>
<keyword evidence="9 13" id="KW-1133">Transmembrane helix</keyword>
<evidence type="ECO:0000256" key="2">
    <source>
        <dbReference type="ARBA" id="ARBA00004651"/>
    </source>
</evidence>
<dbReference type="InterPro" id="IPR011577">
    <property type="entry name" value="Cyt_b561_bac/Ni-Hgenase"/>
</dbReference>
<protein>
    <submittedName>
        <fullName evidence="15">Cytochrome b561</fullName>
    </submittedName>
</protein>